<reference evidence="2" key="1">
    <citation type="submission" date="2023-08" db="EMBL/GenBank/DDBJ databases">
        <title>A de novo genome assembly of Solanum verrucosum Schlechtendal, a Mexican diploid species geographically isolated from the other diploid A-genome species in potato relatives.</title>
        <authorList>
            <person name="Hosaka K."/>
        </authorList>
    </citation>
    <scope>NUCLEOTIDE SEQUENCE</scope>
    <source>
        <tissue evidence="2">Young leaves</tissue>
    </source>
</reference>
<dbReference type="Pfam" id="PF03732">
    <property type="entry name" value="Retrotrans_gag"/>
    <property type="match status" value="1"/>
</dbReference>
<keyword evidence="3" id="KW-1185">Reference proteome</keyword>
<gene>
    <name evidence="2" type="ORF">MTR67_030970</name>
</gene>
<dbReference type="InterPro" id="IPR005162">
    <property type="entry name" value="Retrotrans_gag_dom"/>
</dbReference>
<evidence type="ECO:0000313" key="3">
    <source>
        <dbReference type="Proteomes" id="UP001234989"/>
    </source>
</evidence>
<proteinExistence type="predicted"/>
<sequence length="131" mass="15319">MPQRRVGRGRLPGRYIEEGARHERADTSRIREFLGMNPPNFMGSSTTEDPENFIEELKKIFDVMHVADTERVELAVYQLKDVARTWFGQWKGGRAENAPLASWACFEEAFLERFFPRELKKAKVREFLTPK</sequence>
<dbReference type="EMBL" id="CP133618">
    <property type="protein sequence ID" value="WMV37585.1"/>
    <property type="molecule type" value="Genomic_DNA"/>
</dbReference>
<feature type="domain" description="Retrotransposon gag" evidence="1">
    <location>
        <begin position="74"/>
        <end position="127"/>
    </location>
</feature>
<dbReference type="Proteomes" id="UP001234989">
    <property type="component" value="Chromosome 7"/>
</dbReference>
<organism evidence="2 3">
    <name type="scientific">Solanum verrucosum</name>
    <dbReference type="NCBI Taxonomy" id="315347"/>
    <lineage>
        <taxon>Eukaryota</taxon>
        <taxon>Viridiplantae</taxon>
        <taxon>Streptophyta</taxon>
        <taxon>Embryophyta</taxon>
        <taxon>Tracheophyta</taxon>
        <taxon>Spermatophyta</taxon>
        <taxon>Magnoliopsida</taxon>
        <taxon>eudicotyledons</taxon>
        <taxon>Gunneridae</taxon>
        <taxon>Pentapetalae</taxon>
        <taxon>asterids</taxon>
        <taxon>lamiids</taxon>
        <taxon>Solanales</taxon>
        <taxon>Solanaceae</taxon>
        <taxon>Solanoideae</taxon>
        <taxon>Solaneae</taxon>
        <taxon>Solanum</taxon>
    </lineage>
</organism>
<protein>
    <recommendedName>
        <fullName evidence="1">Retrotransposon gag domain-containing protein</fullName>
    </recommendedName>
</protein>
<evidence type="ECO:0000259" key="1">
    <source>
        <dbReference type="Pfam" id="PF03732"/>
    </source>
</evidence>
<accession>A0AAF0U1K2</accession>
<evidence type="ECO:0000313" key="2">
    <source>
        <dbReference type="EMBL" id="WMV37585.1"/>
    </source>
</evidence>
<name>A0AAF0U1K2_SOLVR</name>
<dbReference type="AlphaFoldDB" id="A0AAF0U1K2"/>